<protein>
    <submittedName>
        <fullName evidence="2">Uncharacterized protein</fullName>
    </submittedName>
</protein>
<gene>
    <name evidence="2" type="ORF">ACJMK2_033818</name>
</gene>
<evidence type="ECO:0000256" key="1">
    <source>
        <dbReference type="SAM" id="MobiDB-lite"/>
    </source>
</evidence>
<reference evidence="2 3" key="1">
    <citation type="submission" date="2024-11" db="EMBL/GenBank/DDBJ databases">
        <title>Chromosome-level genome assembly of the freshwater bivalve Anodonta woodiana.</title>
        <authorList>
            <person name="Chen X."/>
        </authorList>
    </citation>
    <scope>NUCLEOTIDE SEQUENCE [LARGE SCALE GENOMIC DNA]</scope>
    <source>
        <strain evidence="2">MN2024</strain>
        <tissue evidence="2">Gills</tissue>
    </source>
</reference>
<sequence>MECPFLLQCLNKTDVIIFDWEGWNVHFLLYIWLKWKLRLMYILWEIRARKNEQKTGRSNKTLDTSRSKQKNNDPVTPRNQSRNQPTPTRRSQGTPSQSRRNSVRSVDQTNS</sequence>
<feature type="compositionally biased region" description="Polar residues" evidence="1">
    <location>
        <begin position="72"/>
        <end position="111"/>
    </location>
</feature>
<dbReference type="AlphaFoldDB" id="A0ABD3WPK4"/>
<comment type="caution">
    <text evidence="2">The sequence shown here is derived from an EMBL/GenBank/DDBJ whole genome shotgun (WGS) entry which is preliminary data.</text>
</comment>
<dbReference type="EMBL" id="JBJQND010000005">
    <property type="protein sequence ID" value="KAL3875914.1"/>
    <property type="molecule type" value="Genomic_DNA"/>
</dbReference>
<evidence type="ECO:0000313" key="2">
    <source>
        <dbReference type="EMBL" id="KAL3875914.1"/>
    </source>
</evidence>
<keyword evidence="3" id="KW-1185">Reference proteome</keyword>
<accession>A0ABD3WPK4</accession>
<feature type="region of interest" description="Disordered" evidence="1">
    <location>
        <begin position="52"/>
        <end position="111"/>
    </location>
</feature>
<dbReference type="Proteomes" id="UP001634394">
    <property type="component" value="Unassembled WGS sequence"/>
</dbReference>
<evidence type="ECO:0000313" key="3">
    <source>
        <dbReference type="Proteomes" id="UP001634394"/>
    </source>
</evidence>
<proteinExistence type="predicted"/>
<name>A0ABD3WPK4_SINWO</name>
<organism evidence="2 3">
    <name type="scientific">Sinanodonta woodiana</name>
    <name type="common">Chinese pond mussel</name>
    <name type="synonym">Anodonta woodiana</name>
    <dbReference type="NCBI Taxonomy" id="1069815"/>
    <lineage>
        <taxon>Eukaryota</taxon>
        <taxon>Metazoa</taxon>
        <taxon>Spiralia</taxon>
        <taxon>Lophotrochozoa</taxon>
        <taxon>Mollusca</taxon>
        <taxon>Bivalvia</taxon>
        <taxon>Autobranchia</taxon>
        <taxon>Heteroconchia</taxon>
        <taxon>Palaeoheterodonta</taxon>
        <taxon>Unionida</taxon>
        <taxon>Unionoidea</taxon>
        <taxon>Unionidae</taxon>
        <taxon>Unioninae</taxon>
        <taxon>Sinanodonta</taxon>
    </lineage>
</organism>